<name>A0A1B8PIW4_MORNO</name>
<dbReference type="InterPro" id="IPR036397">
    <property type="entry name" value="RNaseH_sf"/>
</dbReference>
<proteinExistence type="predicted"/>
<dbReference type="OrthoDB" id="8444967at2"/>
<dbReference type="Gene3D" id="3.30.420.10">
    <property type="entry name" value="Ribonuclease H-like superfamily/Ribonuclease H"/>
    <property type="match status" value="1"/>
</dbReference>
<dbReference type="GO" id="GO:0003676">
    <property type="term" value="F:nucleic acid binding"/>
    <property type="evidence" value="ECO:0007669"/>
    <property type="project" value="InterPro"/>
</dbReference>
<protein>
    <recommendedName>
        <fullName evidence="3">Holliday junction nuclease RuvC</fullName>
    </recommendedName>
</protein>
<evidence type="ECO:0008006" key="3">
    <source>
        <dbReference type="Google" id="ProtNLM"/>
    </source>
</evidence>
<dbReference type="SUPFAM" id="SSF53098">
    <property type="entry name" value="Ribonuclease H-like"/>
    <property type="match status" value="1"/>
</dbReference>
<gene>
    <name evidence="1" type="ORF">A9Z60_03710</name>
</gene>
<accession>A0A1B8PIW4</accession>
<sequence length="165" mass="18331">MNEPLKVIAYDPSYNNWGYSIGLLDSNGLVITDTGVLKNKPDKTKRNQNLKDYDRCKELSQSITTLIKDCDLLCVELPIGSQSARAMVSYAVCVALTATLDIDTQICTPHEVKRFVGSNTASKDDVINWVKQKHPNLDLSTKTKAEHIADSIVAMYVGLTKRELL</sequence>
<evidence type="ECO:0000313" key="2">
    <source>
        <dbReference type="Proteomes" id="UP000092671"/>
    </source>
</evidence>
<organism evidence="1 2">
    <name type="scientific">Moraxella nonliquefaciens</name>
    <dbReference type="NCBI Taxonomy" id="478"/>
    <lineage>
        <taxon>Bacteria</taxon>
        <taxon>Pseudomonadati</taxon>
        <taxon>Pseudomonadota</taxon>
        <taxon>Gammaproteobacteria</taxon>
        <taxon>Moraxellales</taxon>
        <taxon>Moraxellaceae</taxon>
        <taxon>Moraxella</taxon>
    </lineage>
</organism>
<reference evidence="1 2" key="1">
    <citation type="submission" date="2016-06" db="EMBL/GenBank/DDBJ databases">
        <title>Draft genome of Moraxella nonliquefaciens CCUG 60284.</title>
        <authorList>
            <person name="Salva-Serra F."/>
            <person name="Engstrom-Jakobsson H."/>
            <person name="Thorell K."/>
            <person name="Gonzales-Siles L."/>
            <person name="Karlsson R."/>
            <person name="Boulund F."/>
            <person name="Engstrand L."/>
            <person name="Kristiansson E."/>
            <person name="Moore E."/>
        </authorList>
    </citation>
    <scope>NUCLEOTIDE SEQUENCE [LARGE SCALE GENOMIC DNA]</scope>
    <source>
        <strain evidence="1 2">CCUG 60284</strain>
    </source>
</reference>
<dbReference type="EMBL" id="LZDN01000039">
    <property type="protein sequence ID" value="OBX49485.1"/>
    <property type="molecule type" value="Genomic_DNA"/>
</dbReference>
<dbReference type="RefSeq" id="WP_066893735.1">
    <property type="nucleotide sequence ID" value="NZ_LZDN01000039.1"/>
</dbReference>
<dbReference type="Proteomes" id="UP000092671">
    <property type="component" value="Unassembled WGS sequence"/>
</dbReference>
<dbReference type="InterPro" id="IPR012337">
    <property type="entry name" value="RNaseH-like_sf"/>
</dbReference>
<dbReference type="AlphaFoldDB" id="A0A1B8PIW4"/>
<comment type="caution">
    <text evidence="1">The sequence shown here is derived from an EMBL/GenBank/DDBJ whole genome shotgun (WGS) entry which is preliminary data.</text>
</comment>
<evidence type="ECO:0000313" key="1">
    <source>
        <dbReference type="EMBL" id="OBX49485.1"/>
    </source>
</evidence>